<feature type="transmembrane region" description="Helical" evidence="1">
    <location>
        <begin position="147"/>
        <end position="168"/>
    </location>
</feature>
<keyword evidence="1" id="KW-0812">Transmembrane</keyword>
<evidence type="ECO:0000313" key="2">
    <source>
        <dbReference type="EMBL" id="GAA4384915.1"/>
    </source>
</evidence>
<feature type="transmembrane region" description="Helical" evidence="1">
    <location>
        <begin position="76"/>
        <end position="99"/>
    </location>
</feature>
<comment type="caution">
    <text evidence="2">The sequence shown here is derived from an EMBL/GenBank/DDBJ whole genome shotgun (WGS) entry which is preliminary data.</text>
</comment>
<dbReference type="EMBL" id="BAABHA010000008">
    <property type="protein sequence ID" value="GAA4384915.1"/>
    <property type="molecule type" value="Genomic_DNA"/>
</dbReference>
<dbReference type="RefSeq" id="WP_345225175.1">
    <property type="nucleotide sequence ID" value="NZ_BAABHA010000008.1"/>
</dbReference>
<keyword evidence="1" id="KW-0472">Membrane</keyword>
<dbReference type="Proteomes" id="UP001500454">
    <property type="component" value="Unassembled WGS sequence"/>
</dbReference>
<feature type="transmembrane region" description="Helical" evidence="1">
    <location>
        <begin position="20"/>
        <end position="40"/>
    </location>
</feature>
<protein>
    <recommendedName>
        <fullName evidence="4">DUF4199 domain-containing protein</fullName>
    </recommendedName>
</protein>
<evidence type="ECO:0000256" key="1">
    <source>
        <dbReference type="SAM" id="Phobius"/>
    </source>
</evidence>
<evidence type="ECO:0008006" key="4">
    <source>
        <dbReference type="Google" id="ProtNLM"/>
    </source>
</evidence>
<dbReference type="InterPro" id="IPR025250">
    <property type="entry name" value="DUF4199"/>
</dbReference>
<proteinExistence type="predicted"/>
<gene>
    <name evidence="2" type="ORF">GCM10023186_27850</name>
</gene>
<feature type="transmembrane region" description="Helical" evidence="1">
    <location>
        <begin position="46"/>
        <end position="64"/>
    </location>
</feature>
<evidence type="ECO:0000313" key="3">
    <source>
        <dbReference type="Proteomes" id="UP001500454"/>
    </source>
</evidence>
<organism evidence="2 3">
    <name type="scientific">Hymenobacter koreensis</name>
    <dbReference type="NCBI Taxonomy" id="1084523"/>
    <lineage>
        <taxon>Bacteria</taxon>
        <taxon>Pseudomonadati</taxon>
        <taxon>Bacteroidota</taxon>
        <taxon>Cytophagia</taxon>
        <taxon>Cytophagales</taxon>
        <taxon>Hymenobacteraceae</taxon>
        <taxon>Hymenobacter</taxon>
    </lineage>
</organism>
<dbReference type="Gene3D" id="1.10.1760.20">
    <property type="match status" value="1"/>
</dbReference>
<dbReference type="Pfam" id="PF13858">
    <property type="entry name" value="DUF4199"/>
    <property type="match status" value="1"/>
</dbReference>
<keyword evidence="1" id="KW-1133">Transmembrane helix</keyword>
<name>A0ABP8J4K2_9BACT</name>
<accession>A0ABP8J4K2</accession>
<sequence length="177" mass="19094">MENTATPSVSPSSAGIRYGLIFGVISIIVDFVLKATGLSFKFSVTLSASLIIWVVGIIVAHRYFKAHNGGFMSYGQGIIIAVIMGSIGGLMTGVFNYVYVNFIDPNYAEAMRADMEAWLIKMNVPEEQMDKSLADITPEKIGSPTSIGSAILFGAFVSLLTGLIISAITKRKQPEFE</sequence>
<keyword evidence="3" id="KW-1185">Reference proteome</keyword>
<reference evidence="3" key="1">
    <citation type="journal article" date="2019" name="Int. J. Syst. Evol. Microbiol.">
        <title>The Global Catalogue of Microorganisms (GCM) 10K type strain sequencing project: providing services to taxonomists for standard genome sequencing and annotation.</title>
        <authorList>
            <consortium name="The Broad Institute Genomics Platform"/>
            <consortium name="The Broad Institute Genome Sequencing Center for Infectious Disease"/>
            <person name="Wu L."/>
            <person name="Ma J."/>
        </authorList>
    </citation>
    <scope>NUCLEOTIDE SEQUENCE [LARGE SCALE GENOMIC DNA]</scope>
    <source>
        <strain evidence="3">JCM 17924</strain>
    </source>
</reference>